<dbReference type="Pfam" id="PF06445">
    <property type="entry name" value="GyrI-like"/>
    <property type="match status" value="1"/>
</dbReference>
<gene>
    <name evidence="2" type="ORF">ADN01_17970</name>
</gene>
<accession>A0A0P6XKW8</accession>
<evidence type="ECO:0000313" key="3">
    <source>
        <dbReference type="Proteomes" id="UP000050501"/>
    </source>
</evidence>
<dbReference type="InterPro" id="IPR008319">
    <property type="entry name" value="GyrI-like_CCH_Lin2189-like"/>
</dbReference>
<reference evidence="2 3" key="1">
    <citation type="submission" date="2015-07" db="EMBL/GenBank/DDBJ databases">
        <title>Genome sequence of Levilinea saccharolytica DSM 16555.</title>
        <authorList>
            <person name="Hemp J."/>
            <person name="Ward L.M."/>
            <person name="Pace L.A."/>
            <person name="Fischer W.W."/>
        </authorList>
    </citation>
    <scope>NUCLEOTIDE SEQUENCE [LARGE SCALE GENOMIC DNA]</scope>
    <source>
        <strain evidence="2 3">KIBI-1</strain>
    </source>
</reference>
<dbReference type="SUPFAM" id="SSF55136">
    <property type="entry name" value="Probable bacterial effector-binding domain"/>
    <property type="match status" value="1"/>
</dbReference>
<dbReference type="RefSeq" id="WP_062417158.1">
    <property type="nucleotide sequence ID" value="NZ_DF967974.1"/>
</dbReference>
<organism evidence="2 3">
    <name type="scientific">Levilinea saccharolytica</name>
    <dbReference type="NCBI Taxonomy" id="229921"/>
    <lineage>
        <taxon>Bacteria</taxon>
        <taxon>Bacillati</taxon>
        <taxon>Chloroflexota</taxon>
        <taxon>Anaerolineae</taxon>
        <taxon>Anaerolineales</taxon>
        <taxon>Anaerolineaceae</taxon>
        <taxon>Levilinea</taxon>
    </lineage>
</organism>
<dbReference type="InterPro" id="IPR029442">
    <property type="entry name" value="GyrI-like"/>
</dbReference>
<dbReference type="STRING" id="229921.ADN01_17970"/>
<comment type="caution">
    <text evidence="2">The sequence shown here is derived from an EMBL/GenBank/DDBJ whole genome shotgun (WGS) entry which is preliminary data.</text>
</comment>
<evidence type="ECO:0000259" key="1">
    <source>
        <dbReference type="Pfam" id="PF06445"/>
    </source>
</evidence>
<dbReference type="AlphaFoldDB" id="A0A0P6XKW8"/>
<sequence>MGKSDLKKEWKHLYNPSAAEISVVEVPPLNFLMVDGAGDPNTAAEYAQAVEALYALAYALKFKVKKSGGEDYAVMPLEGLWWTEDMRLFSVEHKEQWLWTMMILQPEVITAPMAAETLEEVRKKKGLPALEKVRFETYTEGLAAQIMHWGPYADEAPNIARLHAFIHAQGCVRSGKHHEIYLNDPRRTAPEKMRTVLRQPMRREG</sequence>
<dbReference type="Proteomes" id="UP000050501">
    <property type="component" value="Unassembled WGS sequence"/>
</dbReference>
<keyword evidence="3" id="KW-1185">Reference proteome</keyword>
<dbReference type="Gene3D" id="3.20.80.10">
    <property type="entry name" value="Regulatory factor, effector binding domain"/>
    <property type="match status" value="1"/>
</dbReference>
<feature type="domain" description="GyrI-like small molecule binding" evidence="1">
    <location>
        <begin position="20"/>
        <end position="195"/>
    </location>
</feature>
<proteinExistence type="predicted"/>
<protein>
    <recommendedName>
        <fullName evidence="1">GyrI-like small molecule binding domain-containing protein</fullName>
    </recommendedName>
</protein>
<dbReference type="OrthoDB" id="4772335at2"/>
<dbReference type="PIRSF" id="PIRSF031644">
    <property type="entry name" value="UCP031644"/>
    <property type="match status" value="1"/>
</dbReference>
<evidence type="ECO:0000313" key="2">
    <source>
        <dbReference type="EMBL" id="KPL75712.1"/>
    </source>
</evidence>
<dbReference type="PATRIC" id="fig|229921.5.peg.229"/>
<dbReference type="EMBL" id="LGCM01000065">
    <property type="protein sequence ID" value="KPL75712.1"/>
    <property type="molecule type" value="Genomic_DNA"/>
</dbReference>
<dbReference type="InterPro" id="IPR011256">
    <property type="entry name" value="Reg_factor_effector_dom_sf"/>
</dbReference>
<name>A0A0P6XKW8_9CHLR</name>